<evidence type="ECO:0008006" key="3">
    <source>
        <dbReference type="Google" id="ProtNLM"/>
    </source>
</evidence>
<reference evidence="1" key="2">
    <citation type="submission" date="2021-03" db="UniProtKB">
        <authorList>
            <consortium name="EnsemblPlants"/>
        </authorList>
    </citation>
    <scope>IDENTIFICATION</scope>
</reference>
<sequence length="529" mass="59724">MRTELGAREVNTAEIVSSGDFGTAGIRGHFRHGWNQGTFSARLESGDARWERLTSLVSRAWGGQRGERGGSVVRGGSVMRVRGGWRGGRGGSVVRGGIVGSLSRGWGGVGRRVVRGERRGGDDTPFDPYLEEEPSFETYSMDDSEEEEICSSRKIHRGDNSKSVGGRLKEAGKVIETFQQYEKISMNVNCPLETFGRVLGKFDETKTRIVRDMGFGTLFYAIGKRLPRQLAYWLCTRVDVDKKCLRMTDGIVNPFSSIQVHWVLGIPHGRRPVPTKVVDQEVEDSFWIKYRTIYNSRTEGITRKTFIEALEAPCTDEDKFRQLFVLLMLNTLCSTTCHRMKKKHLHAAAVASSAKLYNWCSLILAELLHAMTSFSKRFNNNGFSHGSGGCTLFLSKFLYLDRLNKIPLEWNEFPRLKVWTTKEMSKACKEDPFPTGDFGKKGSLDVSYGGDAGHPLKAKDCFPTKRKRDEADEVVADIDDEDLSWLTIDMKTRRTLVKEEYAFQRKKKKLGGNYIIFSCYWYGLVHSGS</sequence>
<dbReference type="PANTHER" id="PTHR34835:SF34">
    <property type="entry name" value="OS08G0555500 PROTEIN"/>
    <property type="match status" value="1"/>
</dbReference>
<name>A0A803N1M7_CHEQI</name>
<reference evidence="1" key="1">
    <citation type="journal article" date="2017" name="Nature">
        <title>The genome of Chenopodium quinoa.</title>
        <authorList>
            <person name="Jarvis D.E."/>
            <person name="Ho Y.S."/>
            <person name="Lightfoot D.J."/>
            <person name="Schmoeckel S.M."/>
            <person name="Li B."/>
            <person name="Borm T.J.A."/>
            <person name="Ohyanagi H."/>
            <person name="Mineta K."/>
            <person name="Michell C.T."/>
            <person name="Saber N."/>
            <person name="Kharbatia N.M."/>
            <person name="Rupper R.R."/>
            <person name="Sharp A.R."/>
            <person name="Dally N."/>
            <person name="Boughton B.A."/>
            <person name="Woo Y.H."/>
            <person name="Gao G."/>
            <person name="Schijlen E.G.W.M."/>
            <person name="Guo X."/>
            <person name="Momin A.A."/>
            <person name="Negrao S."/>
            <person name="Al-Babili S."/>
            <person name="Gehring C."/>
            <person name="Roessner U."/>
            <person name="Jung C."/>
            <person name="Murphy K."/>
            <person name="Arold S.T."/>
            <person name="Gojobori T."/>
            <person name="van der Linden C.G."/>
            <person name="van Loo E.N."/>
            <person name="Jellen E.N."/>
            <person name="Maughan P.J."/>
            <person name="Tester M."/>
        </authorList>
    </citation>
    <scope>NUCLEOTIDE SEQUENCE [LARGE SCALE GENOMIC DNA]</scope>
    <source>
        <strain evidence="1">cv. PI 614886</strain>
    </source>
</reference>
<dbReference type="Proteomes" id="UP000596660">
    <property type="component" value="Unplaced"/>
</dbReference>
<evidence type="ECO:0000313" key="1">
    <source>
        <dbReference type="EnsemblPlants" id="AUR62038967-RA:cds"/>
    </source>
</evidence>
<evidence type="ECO:0000313" key="2">
    <source>
        <dbReference type="Proteomes" id="UP000596660"/>
    </source>
</evidence>
<keyword evidence="2" id="KW-1185">Reference proteome</keyword>
<proteinExistence type="predicted"/>
<protein>
    <recommendedName>
        <fullName evidence="3">Aminotransferase-like plant mobile domain-containing protein</fullName>
    </recommendedName>
</protein>
<dbReference type="PANTHER" id="PTHR34835">
    <property type="entry name" value="OS07G0283600 PROTEIN-RELATED"/>
    <property type="match status" value="1"/>
</dbReference>
<accession>A0A803N1M7</accession>
<dbReference type="AlphaFoldDB" id="A0A803N1M7"/>
<dbReference type="Gramene" id="AUR62038967-RA">
    <property type="protein sequence ID" value="AUR62038967-RA:cds"/>
    <property type="gene ID" value="AUR62038967"/>
</dbReference>
<organism evidence="1 2">
    <name type="scientific">Chenopodium quinoa</name>
    <name type="common">Quinoa</name>
    <dbReference type="NCBI Taxonomy" id="63459"/>
    <lineage>
        <taxon>Eukaryota</taxon>
        <taxon>Viridiplantae</taxon>
        <taxon>Streptophyta</taxon>
        <taxon>Embryophyta</taxon>
        <taxon>Tracheophyta</taxon>
        <taxon>Spermatophyta</taxon>
        <taxon>Magnoliopsida</taxon>
        <taxon>eudicotyledons</taxon>
        <taxon>Gunneridae</taxon>
        <taxon>Pentapetalae</taxon>
        <taxon>Caryophyllales</taxon>
        <taxon>Chenopodiaceae</taxon>
        <taxon>Chenopodioideae</taxon>
        <taxon>Atripliceae</taxon>
        <taxon>Chenopodium</taxon>
    </lineage>
</organism>
<dbReference type="EnsemblPlants" id="AUR62038967-RA">
    <property type="protein sequence ID" value="AUR62038967-RA:cds"/>
    <property type="gene ID" value="AUR62038967"/>
</dbReference>